<keyword evidence="3" id="KW-0498">Mitosis</keyword>
<dbReference type="GO" id="GO:0034399">
    <property type="term" value="C:nuclear periphery"/>
    <property type="evidence" value="ECO:0007669"/>
    <property type="project" value="TreeGrafter"/>
</dbReference>
<evidence type="ECO:0000259" key="7">
    <source>
        <dbReference type="Pfam" id="PF12896"/>
    </source>
</evidence>
<protein>
    <recommendedName>
        <fullName evidence="1">Anaphase-promoting complex subunit 4</fullName>
    </recommendedName>
</protein>
<accession>A0AAN6JN47</accession>
<feature type="compositionally biased region" description="Low complexity" evidence="6">
    <location>
        <begin position="1177"/>
        <end position="1188"/>
    </location>
</feature>
<gene>
    <name evidence="8" type="ORF">OC842_000448</name>
</gene>
<dbReference type="GO" id="GO:0051301">
    <property type="term" value="P:cell division"/>
    <property type="evidence" value="ECO:0007669"/>
    <property type="project" value="UniProtKB-KW"/>
</dbReference>
<evidence type="ECO:0000256" key="5">
    <source>
        <dbReference type="ARBA" id="ARBA00023306"/>
    </source>
</evidence>
<evidence type="ECO:0000256" key="1">
    <source>
        <dbReference type="ARBA" id="ARBA00016067"/>
    </source>
</evidence>
<feature type="region of interest" description="Disordered" evidence="6">
    <location>
        <begin position="1117"/>
        <end position="1142"/>
    </location>
</feature>
<keyword evidence="5" id="KW-0131">Cell cycle</keyword>
<feature type="compositionally biased region" description="Polar residues" evidence="6">
    <location>
        <begin position="788"/>
        <end position="803"/>
    </location>
</feature>
<keyword evidence="9" id="KW-1185">Reference proteome</keyword>
<feature type="region of interest" description="Disordered" evidence="6">
    <location>
        <begin position="769"/>
        <end position="803"/>
    </location>
</feature>
<name>A0AAN6JN47_9BASI</name>
<dbReference type="PANTHER" id="PTHR13260">
    <property type="entry name" value="ANAPHASE PROMOTING COMPLEX SUBUNIT 4 APC4"/>
    <property type="match status" value="1"/>
</dbReference>
<evidence type="ECO:0000256" key="3">
    <source>
        <dbReference type="ARBA" id="ARBA00022776"/>
    </source>
</evidence>
<dbReference type="InterPro" id="IPR024790">
    <property type="entry name" value="APC4_long_dom"/>
</dbReference>
<dbReference type="Pfam" id="PF12896">
    <property type="entry name" value="ANAPC4"/>
    <property type="match status" value="1"/>
</dbReference>
<evidence type="ECO:0000313" key="8">
    <source>
        <dbReference type="EMBL" id="KAK0540513.1"/>
    </source>
</evidence>
<evidence type="ECO:0000256" key="6">
    <source>
        <dbReference type="SAM" id="MobiDB-lite"/>
    </source>
</evidence>
<dbReference type="GO" id="GO:0031145">
    <property type="term" value="P:anaphase-promoting complex-dependent catabolic process"/>
    <property type="evidence" value="ECO:0007669"/>
    <property type="project" value="InterPro"/>
</dbReference>
<keyword evidence="4" id="KW-0833">Ubl conjugation pathway</keyword>
<dbReference type="AlphaFoldDB" id="A0AAN6JN47"/>
<dbReference type="Proteomes" id="UP001176521">
    <property type="component" value="Unassembled WGS sequence"/>
</dbReference>
<reference evidence="8" key="1">
    <citation type="journal article" date="2023" name="PhytoFront">
        <title>Draft Genome Resources of Seven Strains of Tilletia horrida, Causal Agent of Kernel Smut of Rice.</title>
        <authorList>
            <person name="Khanal S."/>
            <person name="Antony Babu S."/>
            <person name="Zhou X.G."/>
        </authorList>
    </citation>
    <scope>NUCLEOTIDE SEQUENCE</scope>
    <source>
        <strain evidence="8">TX3</strain>
    </source>
</reference>
<feature type="domain" description="Anaphase-promoting complex subunit 4 long" evidence="7">
    <location>
        <begin position="539"/>
        <end position="689"/>
    </location>
</feature>
<organism evidence="8 9">
    <name type="scientific">Tilletia horrida</name>
    <dbReference type="NCBI Taxonomy" id="155126"/>
    <lineage>
        <taxon>Eukaryota</taxon>
        <taxon>Fungi</taxon>
        <taxon>Dikarya</taxon>
        <taxon>Basidiomycota</taxon>
        <taxon>Ustilaginomycotina</taxon>
        <taxon>Exobasidiomycetes</taxon>
        <taxon>Tilletiales</taxon>
        <taxon>Tilletiaceae</taxon>
        <taxon>Tilletia</taxon>
    </lineage>
</organism>
<dbReference type="GO" id="GO:0070979">
    <property type="term" value="P:protein K11-linked ubiquitination"/>
    <property type="evidence" value="ECO:0007669"/>
    <property type="project" value="TreeGrafter"/>
</dbReference>
<proteinExistence type="predicted"/>
<sequence length="1210" mass="126892">MNGAEAEADGHLPLLGELVLPFPHRLLTHSVNPRMDLACLVSIDPSSAASSTGAHGAAGGKLSATQAARARLIAMARARAIGGAAAAAAAAAGDGSGAAANGEPKRGPHLLVGLYRMEGSAARVWQVALPVQPTLFESLKSPDGKFIEEEETASVGDVAWSPDGTRLALSLTYTRTKVGSAPGPSSQAAQARHAHLLQVLSVQNGTQVSAIATSTREGPGMVRKLQWTAVPAKIASKSALNGSSDATSAPFSLTKIHGMDPLPVLDVAALEKVGTSQNSAMPHYMRAQQQLAGIGSAGAAAQQAIDSALPSEQARLTGRGPLARLGSLFGPTEVYDSGLVGRKGKARSGPSTIASQSEVRHLSVLTALADSADEEQVASIEFVLDGTISLGAILPRQTDTKAAWRPVSLNLAPGLAGASMLIASDESQCLRTIYLHLPFSEISTSPSGSSAISYPSAIGLIKTVAPPTFFHPALHLARLGSYLRLYLAYALDAAALCSKIWAAETGRPKARYTVDGNLVSEPRSGVSKPTTPGTGGTAEWVRLLDEVAKNEGADATADLLIVLLTGRASTAMESALLNTITQGMLRNMEATSTDSLSSIRRVCADSILPACERIQMLVSEVRGSQRFGPLFTSSVAGGLDTVEQVSRLSALYDASETAAKLCRKIMKQAEWELLALDEFYKWWRYERERQDYLRNHKEDPHLAIVHDVLAVSEFVHRGFVNPALAACLDGGRVEEPSPASMPSLPSGLGITMDLDGERSAVLGGDGRVVAQDDSDAQPHPNTDEEMVDNQSGHAVTQAPGSTLQDTLSSLKSRLLDNRRLGASIVPRFPQATRQQHAARMQAKQVFAGPATDFDGDGDQAWSKNVPNGFGAAQTLEGTLWQLARGLSDILDSALQRTMSAYTGIQLGPMLPLAALGFAGDATVGSSGAMLTSAPTGAKSGAEQKGTSNERWGSCIVKQRLVEHADGNSSRATTKAVLLGIYVTAFRPGGVHSQPEAAAPRLVLTRQEMDAAAASTETVIEATCILLPSPVLSADFLSDDEALLLFPRGAADDRVTTVQTSCTLQTLDLLASYPFQHISLGHGSDSVPLGTAPIPTTCFEPRRSFKLVPNVDASISHLGPSSSKAGGAAGSSGGNQEQQSGMPGCVWSISAERATAISVLPLPASLVDAIHVHHAAVQSRSDSQGQQQSSRERTYDEASGRVMQYWDLTDL</sequence>
<evidence type="ECO:0000256" key="2">
    <source>
        <dbReference type="ARBA" id="ARBA00022618"/>
    </source>
</evidence>
<dbReference type="GO" id="GO:0005680">
    <property type="term" value="C:anaphase-promoting complex"/>
    <property type="evidence" value="ECO:0007669"/>
    <property type="project" value="InterPro"/>
</dbReference>
<feature type="region of interest" description="Disordered" evidence="6">
    <location>
        <begin position="1176"/>
        <end position="1197"/>
    </location>
</feature>
<evidence type="ECO:0000256" key="4">
    <source>
        <dbReference type="ARBA" id="ARBA00022786"/>
    </source>
</evidence>
<evidence type="ECO:0000313" key="9">
    <source>
        <dbReference type="Proteomes" id="UP001176521"/>
    </source>
</evidence>
<dbReference type="PANTHER" id="PTHR13260:SF0">
    <property type="entry name" value="ANAPHASE-PROMOTING COMPLEX SUBUNIT 4"/>
    <property type="match status" value="1"/>
</dbReference>
<dbReference type="InterPro" id="IPR024789">
    <property type="entry name" value="APC4"/>
</dbReference>
<comment type="caution">
    <text evidence="8">The sequence shown here is derived from an EMBL/GenBank/DDBJ whole genome shotgun (WGS) entry which is preliminary data.</text>
</comment>
<keyword evidence="2" id="KW-0132">Cell division</keyword>
<dbReference type="EMBL" id="JAPDMQ010000012">
    <property type="protein sequence ID" value="KAK0540513.1"/>
    <property type="molecule type" value="Genomic_DNA"/>
</dbReference>